<feature type="compositionally biased region" description="Basic residues" evidence="1">
    <location>
        <begin position="1"/>
        <end position="11"/>
    </location>
</feature>
<proteinExistence type="predicted"/>
<comment type="caution">
    <text evidence="2">The sequence shown here is derived from an EMBL/GenBank/DDBJ whole genome shotgun (WGS) entry which is preliminary data.</text>
</comment>
<reference evidence="2 3" key="1">
    <citation type="journal article" date="2023" name="Nucleic Acids Res.">
        <title>The hologenome of Daphnia magna reveals possible DNA methylation and microbiome-mediated evolution of the host genome.</title>
        <authorList>
            <person name="Chaturvedi A."/>
            <person name="Li X."/>
            <person name="Dhandapani V."/>
            <person name="Marshall H."/>
            <person name="Kissane S."/>
            <person name="Cuenca-Cambronero M."/>
            <person name="Asole G."/>
            <person name="Calvet F."/>
            <person name="Ruiz-Romero M."/>
            <person name="Marangio P."/>
            <person name="Guigo R."/>
            <person name="Rago D."/>
            <person name="Mirbahai L."/>
            <person name="Eastwood N."/>
            <person name="Colbourne J.K."/>
            <person name="Zhou J."/>
            <person name="Mallon E."/>
            <person name="Orsini L."/>
        </authorList>
    </citation>
    <scope>NUCLEOTIDE SEQUENCE [LARGE SCALE GENOMIC DNA]</scope>
    <source>
        <strain evidence="2">LRV0_1</strain>
    </source>
</reference>
<evidence type="ECO:0000256" key="1">
    <source>
        <dbReference type="SAM" id="MobiDB-lite"/>
    </source>
</evidence>
<evidence type="ECO:0000313" key="3">
    <source>
        <dbReference type="Proteomes" id="UP001234178"/>
    </source>
</evidence>
<keyword evidence="3" id="KW-1185">Reference proteome</keyword>
<name>A0ABR0A457_9CRUS</name>
<accession>A0ABR0A457</accession>
<sequence>MPRPQKKRRPAMCRAAGEEEEKEEEKKRKKTGEEQHGQHDRNIGTAHRSKKKKENERARQLVWASYVRLPDLVPAEIISKKNQRRHTIHCLFVESLFLPRDILGEKKRCRRKM</sequence>
<feature type="region of interest" description="Disordered" evidence="1">
    <location>
        <begin position="1"/>
        <end position="56"/>
    </location>
</feature>
<organism evidence="2 3">
    <name type="scientific">Daphnia magna</name>
    <dbReference type="NCBI Taxonomy" id="35525"/>
    <lineage>
        <taxon>Eukaryota</taxon>
        <taxon>Metazoa</taxon>
        <taxon>Ecdysozoa</taxon>
        <taxon>Arthropoda</taxon>
        <taxon>Crustacea</taxon>
        <taxon>Branchiopoda</taxon>
        <taxon>Diplostraca</taxon>
        <taxon>Cladocera</taxon>
        <taxon>Anomopoda</taxon>
        <taxon>Daphniidae</taxon>
        <taxon>Daphnia</taxon>
    </lineage>
</organism>
<dbReference type="EMBL" id="JAOYFB010000036">
    <property type="protein sequence ID" value="KAK4019750.1"/>
    <property type="molecule type" value="Genomic_DNA"/>
</dbReference>
<feature type="compositionally biased region" description="Basic and acidic residues" evidence="1">
    <location>
        <begin position="31"/>
        <end position="42"/>
    </location>
</feature>
<gene>
    <name evidence="2" type="ORF">OUZ56_001758</name>
</gene>
<dbReference type="Proteomes" id="UP001234178">
    <property type="component" value="Unassembled WGS sequence"/>
</dbReference>
<evidence type="ECO:0000313" key="2">
    <source>
        <dbReference type="EMBL" id="KAK4019750.1"/>
    </source>
</evidence>
<protein>
    <submittedName>
        <fullName evidence="2">Uncharacterized protein</fullName>
    </submittedName>
</protein>